<keyword evidence="4" id="KW-1185">Reference proteome</keyword>
<feature type="signal peptide" evidence="1">
    <location>
        <begin position="1"/>
        <end position="18"/>
    </location>
</feature>
<dbReference type="InterPro" id="IPR029058">
    <property type="entry name" value="AB_hydrolase_fold"/>
</dbReference>
<keyword evidence="1" id="KW-0732">Signal</keyword>
<dbReference type="SUPFAM" id="SSF53474">
    <property type="entry name" value="alpha/beta-Hydrolases"/>
    <property type="match status" value="1"/>
</dbReference>
<dbReference type="InterPro" id="IPR000073">
    <property type="entry name" value="AB_hydrolase_1"/>
</dbReference>
<dbReference type="Gene3D" id="3.40.50.1820">
    <property type="entry name" value="alpha/beta hydrolase"/>
    <property type="match status" value="1"/>
</dbReference>
<comment type="caution">
    <text evidence="3">The sequence shown here is derived from an EMBL/GenBank/DDBJ whole genome shotgun (WGS) entry which is preliminary data.</text>
</comment>
<dbReference type="Proteomes" id="UP001446871">
    <property type="component" value="Unassembled WGS sequence"/>
</dbReference>
<sequence length="362" mass="38886">MLLQALLRLSAIAALVEALPGKSATKPDDCQEIRIPITVEVPRFLISTSINNDWDAAALTFNLTRRDFGQASFPLPISGTSAPVKSTYEVGATLCGTGATTLVLTHGILESKLYWQPDFIDSDRYNFIKSAVEAGYSVLSYDRIGVAVLEALVAHVRSNNTTTTSALPRKVVLVGHSYGAYISVAAAASNQSRNAVDAVVLTGFAGGFSHFAPFLAGAGLRVARDRQLDRWGALDSGYLTTADLYSDAYIYYHDGDYERRIAEWTHTRGSEPFAVGELPSLLATNITYGAVQAPVQLVQGLYDVSACGGNCTGQVQEFRGNLTGALAVETVEDLPAGHNLNLHLVAPKAFGMMFDFLKRQGL</sequence>
<evidence type="ECO:0000313" key="3">
    <source>
        <dbReference type="EMBL" id="KAK8057391.1"/>
    </source>
</evidence>
<organism evidence="3 4">
    <name type="scientific">Apiospora saccharicola</name>
    <dbReference type="NCBI Taxonomy" id="335842"/>
    <lineage>
        <taxon>Eukaryota</taxon>
        <taxon>Fungi</taxon>
        <taxon>Dikarya</taxon>
        <taxon>Ascomycota</taxon>
        <taxon>Pezizomycotina</taxon>
        <taxon>Sordariomycetes</taxon>
        <taxon>Xylariomycetidae</taxon>
        <taxon>Amphisphaeriales</taxon>
        <taxon>Apiosporaceae</taxon>
        <taxon>Apiospora</taxon>
    </lineage>
</organism>
<dbReference type="EMBL" id="JAQQWM010000007">
    <property type="protein sequence ID" value="KAK8057391.1"/>
    <property type="molecule type" value="Genomic_DNA"/>
</dbReference>
<accession>A0ABR1UER7</accession>
<feature type="chain" id="PRO_5045521521" evidence="1">
    <location>
        <begin position="19"/>
        <end position="362"/>
    </location>
</feature>
<dbReference type="Pfam" id="PF12697">
    <property type="entry name" value="Abhydrolase_6"/>
    <property type="match status" value="1"/>
</dbReference>
<protein>
    <submittedName>
        <fullName evidence="3">Alpha/beta-hydrolase</fullName>
    </submittedName>
</protein>
<gene>
    <name evidence="3" type="ORF">PG996_011328</name>
</gene>
<feature type="domain" description="AB hydrolase-1" evidence="2">
    <location>
        <begin position="102"/>
        <end position="342"/>
    </location>
</feature>
<proteinExistence type="predicted"/>
<name>A0ABR1UER7_9PEZI</name>
<evidence type="ECO:0000313" key="4">
    <source>
        <dbReference type="Proteomes" id="UP001446871"/>
    </source>
</evidence>
<evidence type="ECO:0000256" key="1">
    <source>
        <dbReference type="SAM" id="SignalP"/>
    </source>
</evidence>
<evidence type="ECO:0000259" key="2">
    <source>
        <dbReference type="Pfam" id="PF12697"/>
    </source>
</evidence>
<reference evidence="3 4" key="1">
    <citation type="submission" date="2023-01" db="EMBL/GenBank/DDBJ databases">
        <title>Analysis of 21 Apiospora genomes using comparative genomics revels a genus with tremendous synthesis potential of carbohydrate active enzymes and secondary metabolites.</title>
        <authorList>
            <person name="Sorensen T."/>
        </authorList>
    </citation>
    <scope>NUCLEOTIDE SEQUENCE [LARGE SCALE GENOMIC DNA]</scope>
    <source>
        <strain evidence="3 4">CBS 83171</strain>
    </source>
</reference>